<evidence type="ECO:0000313" key="5">
    <source>
        <dbReference type="Proteomes" id="UP001176961"/>
    </source>
</evidence>
<proteinExistence type="predicted"/>
<name>A0AA36GMM4_CYLNA</name>
<evidence type="ECO:0000256" key="2">
    <source>
        <dbReference type="ARBA" id="ARBA00022723"/>
    </source>
</evidence>
<keyword evidence="2" id="KW-0479">Metal-binding</keyword>
<accession>A0AA36GMM4</accession>
<feature type="domain" description="DDE Tnp4" evidence="3">
    <location>
        <begin position="172"/>
        <end position="232"/>
    </location>
</feature>
<dbReference type="Pfam" id="PF13359">
    <property type="entry name" value="DDE_Tnp_4"/>
    <property type="match status" value="1"/>
</dbReference>
<dbReference type="InterPro" id="IPR027806">
    <property type="entry name" value="HARBI1_dom"/>
</dbReference>
<gene>
    <name evidence="4" type="ORF">CYNAS_LOCUS6863</name>
</gene>
<comment type="caution">
    <text evidence="4">The sequence shown here is derived from an EMBL/GenBank/DDBJ whole genome shotgun (WGS) entry which is preliminary data.</text>
</comment>
<organism evidence="4 5">
    <name type="scientific">Cylicocyclus nassatus</name>
    <name type="common">Nematode worm</name>
    <dbReference type="NCBI Taxonomy" id="53992"/>
    <lineage>
        <taxon>Eukaryota</taxon>
        <taxon>Metazoa</taxon>
        <taxon>Ecdysozoa</taxon>
        <taxon>Nematoda</taxon>
        <taxon>Chromadorea</taxon>
        <taxon>Rhabditida</taxon>
        <taxon>Rhabditina</taxon>
        <taxon>Rhabditomorpha</taxon>
        <taxon>Strongyloidea</taxon>
        <taxon>Strongylidae</taxon>
        <taxon>Cylicocyclus</taxon>
    </lineage>
</organism>
<dbReference type="GO" id="GO:0046872">
    <property type="term" value="F:metal ion binding"/>
    <property type="evidence" value="ECO:0007669"/>
    <property type="project" value="UniProtKB-KW"/>
</dbReference>
<evidence type="ECO:0000259" key="3">
    <source>
        <dbReference type="Pfam" id="PF13359"/>
    </source>
</evidence>
<evidence type="ECO:0000256" key="1">
    <source>
        <dbReference type="ARBA" id="ARBA00001968"/>
    </source>
</evidence>
<dbReference type="AlphaFoldDB" id="A0AA36GMM4"/>
<evidence type="ECO:0000313" key="4">
    <source>
        <dbReference type="EMBL" id="CAJ0594880.1"/>
    </source>
</evidence>
<keyword evidence="5" id="KW-1185">Reference proteome</keyword>
<dbReference type="EMBL" id="CATQJL010000112">
    <property type="protein sequence ID" value="CAJ0594880.1"/>
    <property type="molecule type" value="Genomic_DNA"/>
</dbReference>
<reference evidence="4" key="1">
    <citation type="submission" date="2023-07" db="EMBL/GenBank/DDBJ databases">
        <authorList>
            <consortium name="CYATHOMIX"/>
        </authorList>
    </citation>
    <scope>NUCLEOTIDE SEQUENCE</scope>
    <source>
        <strain evidence="4">N/A</strain>
    </source>
</reference>
<sequence>MSFNVLANVLDALIELQETLSSDVSSFSRPYVRREHIPFLETRFRLFDEYLITRRPIAFLEFIRQKPDEFEDLYERIGSRLEHLRTHAGPISGRHRLMIYLRFVAQRMSFRAYALDLGMGKSTVSNIVKQVTEAIICVLHNQAFPPLTHEKFEDVATKTQERFDYPRAVGFIDGKHINIQKPARSGSVFWNYKHYYSIILLAIADADYRIMAYDIGAAGRAGDAGAFRLSKIKA</sequence>
<comment type="cofactor">
    <cofactor evidence="1">
        <name>a divalent metal cation</name>
        <dbReference type="ChEBI" id="CHEBI:60240"/>
    </cofactor>
</comment>
<dbReference type="Proteomes" id="UP001176961">
    <property type="component" value="Unassembled WGS sequence"/>
</dbReference>
<protein>
    <recommendedName>
        <fullName evidence="3">DDE Tnp4 domain-containing protein</fullName>
    </recommendedName>
</protein>